<reference evidence="4 5" key="1">
    <citation type="submission" date="2018-10" db="EMBL/GenBank/DDBJ databases">
        <authorList>
            <person name="Criscuolo A."/>
        </authorList>
    </citation>
    <scope>NUCLEOTIDE SEQUENCE [LARGE SCALE GENOMIC DNA]</scope>
    <source>
        <strain evidence="4">DnA1</strain>
    </source>
</reference>
<evidence type="ECO:0000313" key="4">
    <source>
        <dbReference type="EMBL" id="VCU70951.1"/>
    </source>
</evidence>
<dbReference type="RefSeq" id="WP_124080407.1">
    <property type="nucleotide sequence ID" value="NZ_UWPJ01000023.1"/>
</dbReference>
<organism evidence="4 5">
    <name type="scientific">Pigmentiphaga humi</name>
    <dbReference type="NCBI Taxonomy" id="2478468"/>
    <lineage>
        <taxon>Bacteria</taxon>
        <taxon>Pseudomonadati</taxon>
        <taxon>Pseudomonadota</taxon>
        <taxon>Betaproteobacteria</taxon>
        <taxon>Burkholderiales</taxon>
        <taxon>Alcaligenaceae</taxon>
        <taxon>Pigmentiphaga</taxon>
    </lineage>
</organism>
<dbReference type="Pfam" id="PF00171">
    <property type="entry name" value="Aldedh"/>
    <property type="match status" value="1"/>
</dbReference>
<feature type="domain" description="Aldehyde dehydrogenase" evidence="3">
    <location>
        <begin position="13"/>
        <end position="471"/>
    </location>
</feature>
<dbReference type="PANTHER" id="PTHR43353:SF5">
    <property type="entry name" value="SUCCINATE-SEMIALDEHYDE DEHYDROGENASE, MITOCHONDRIAL"/>
    <property type="match status" value="1"/>
</dbReference>
<dbReference type="InterPro" id="IPR016161">
    <property type="entry name" value="Ald_DH/histidinol_DH"/>
</dbReference>
<dbReference type="Gene3D" id="3.40.309.10">
    <property type="entry name" value="Aldehyde Dehydrogenase, Chain A, domain 2"/>
    <property type="match status" value="1"/>
</dbReference>
<name>A0A3P4B4U7_9BURK</name>
<dbReference type="InterPro" id="IPR050740">
    <property type="entry name" value="Aldehyde_DH_Superfamily"/>
</dbReference>
<dbReference type="SUPFAM" id="SSF53720">
    <property type="entry name" value="ALDH-like"/>
    <property type="match status" value="1"/>
</dbReference>
<evidence type="ECO:0000259" key="3">
    <source>
        <dbReference type="Pfam" id="PF00171"/>
    </source>
</evidence>
<protein>
    <submittedName>
        <fullName evidence="4">Alpha-ketoglutaric semialdehyde dehydrogenase</fullName>
        <ecNumber evidence="4">1.2.1.26</ecNumber>
    </submittedName>
</protein>
<keyword evidence="2 4" id="KW-0560">Oxidoreductase</keyword>
<dbReference type="Proteomes" id="UP000277294">
    <property type="component" value="Unassembled WGS sequence"/>
</dbReference>
<keyword evidence="5" id="KW-1185">Reference proteome</keyword>
<evidence type="ECO:0000256" key="1">
    <source>
        <dbReference type="ARBA" id="ARBA00009986"/>
    </source>
</evidence>
<sequence>MYPDTRLFIDGQWRAGGNGELPVYDPATEARIGSVAHAGPADLDDALAAAARAFDTWRAVPAPERARRLHAVADHLRGQADRIARIITCEEGKPLDQALHECASSAEVFDWCAEEARRLYGRTIPARVPDVLQIVEREPVGPVAAFTPWNFPLSQVARKVAAALAAGCSVVLKAAEDTPATAACLMRAIEAAGLPAGVANLVFGNPAEISARLIASPAIRKVSFTGSTAVGRQLAELAGRHMKPITAELGGHAPAIVFDDADLDRAIPLLAAAKYRNAGQICISPTRFLVQEGIYDDFVARFASQADAIRLGHGLESGTGMGPLIHERRVRAAEAFVADALERGAQLRAGGERPGGKGWFYRPTVLAGLPADARIMNEEPFAPIAAITPFRDDRDAIAEANRLPYGLAAYAYTRSMARAALAARAIEAGMVSINHQGLGPIEAPFGGVKDSGHGREGGTEAVDAYLVTKYVTHFTQRL</sequence>
<dbReference type="OrthoDB" id="6187633at2"/>
<accession>A0A3P4B4U7</accession>
<comment type="similarity">
    <text evidence="1">Belongs to the aldehyde dehydrogenase family.</text>
</comment>
<dbReference type="InterPro" id="IPR016163">
    <property type="entry name" value="Ald_DH_C"/>
</dbReference>
<dbReference type="AlphaFoldDB" id="A0A3P4B4U7"/>
<dbReference type="EC" id="1.2.1.26" evidence="4"/>
<proteinExistence type="inferred from homology"/>
<dbReference type="Gene3D" id="3.40.605.10">
    <property type="entry name" value="Aldehyde Dehydrogenase, Chain A, domain 1"/>
    <property type="match status" value="1"/>
</dbReference>
<dbReference type="EMBL" id="UWPJ01000023">
    <property type="protein sequence ID" value="VCU70951.1"/>
    <property type="molecule type" value="Genomic_DNA"/>
</dbReference>
<evidence type="ECO:0000256" key="2">
    <source>
        <dbReference type="ARBA" id="ARBA00023002"/>
    </source>
</evidence>
<dbReference type="FunFam" id="3.40.309.10:FF:000009">
    <property type="entry name" value="Aldehyde dehydrogenase A"/>
    <property type="match status" value="1"/>
</dbReference>
<dbReference type="FunFam" id="3.40.605.10:FF:000007">
    <property type="entry name" value="NAD/NADP-dependent betaine aldehyde dehydrogenase"/>
    <property type="match status" value="1"/>
</dbReference>
<dbReference type="PANTHER" id="PTHR43353">
    <property type="entry name" value="SUCCINATE-SEMIALDEHYDE DEHYDROGENASE, MITOCHONDRIAL"/>
    <property type="match status" value="1"/>
</dbReference>
<evidence type="ECO:0000313" key="5">
    <source>
        <dbReference type="Proteomes" id="UP000277294"/>
    </source>
</evidence>
<dbReference type="GO" id="GO:0047533">
    <property type="term" value="F:2,5-dioxovalerate dehydrogenase (NADP+) activity"/>
    <property type="evidence" value="ECO:0007669"/>
    <property type="project" value="UniProtKB-EC"/>
</dbReference>
<gene>
    <name evidence="4" type="primary">araE_5</name>
    <name evidence="4" type="ORF">PIGHUM_03031</name>
</gene>
<dbReference type="InterPro" id="IPR016162">
    <property type="entry name" value="Ald_DH_N"/>
</dbReference>
<dbReference type="InterPro" id="IPR015590">
    <property type="entry name" value="Aldehyde_DH_dom"/>
</dbReference>
<dbReference type="CDD" id="cd07103">
    <property type="entry name" value="ALDH_F5_SSADH_GabD"/>
    <property type="match status" value="1"/>
</dbReference>